<reference evidence="1 2" key="1">
    <citation type="journal article" date="2020" name="Fungal Divers.">
        <title>Resolving the Mortierellaceae phylogeny through synthesis of multi-gene phylogenetics and phylogenomics.</title>
        <authorList>
            <person name="Vandepol N."/>
            <person name="Liber J."/>
            <person name="Desiro A."/>
            <person name="Na H."/>
            <person name="Kennedy M."/>
            <person name="Barry K."/>
            <person name="Grigoriev I.V."/>
            <person name="Miller A.N."/>
            <person name="O'Donnell K."/>
            <person name="Stajich J.E."/>
            <person name="Bonito G."/>
        </authorList>
    </citation>
    <scope>NUCLEOTIDE SEQUENCE [LARGE SCALE GENOMIC DNA]</scope>
    <source>
        <strain evidence="1 2">AD045</strain>
    </source>
</reference>
<evidence type="ECO:0000313" key="1">
    <source>
        <dbReference type="EMBL" id="KAG0286940.1"/>
    </source>
</evidence>
<proteinExistence type="predicted"/>
<dbReference type="Proteomes" id="UP001194696">
    <property type="component" value="Unassembled WGS sequence"/>
</dbReference>
<evidence type="ECO:0000313" key="2">
    <source>
        <dbReference type="Proteomes" id="UP001194696"/>
    </source>
</evidence>
<protein>
    <submittedName>
        <fullName evidence="1">Uncharacterized protein</fullName>
    </submittedName>
</protein>
<gene>
    <name evidence="1" type="ORF">BGZ96_009069</name>
</gene>
<name>A0ABQ7JX57_9FUNG</name>
<dbReference type="EMBL" id="JAAAIM010000532">
    <property type="protein sequence ID" value="KAG0286940.1"/>
    <property type="molecule type" value="Genomic_DNA"/>
</dbReference>
<keyword evidence="2" id="KW-1185">Reference proteome</keyword>
<organism evidence="1 2">
    <name type="scientific">Linnemannia gamsii</name>
    <dbReference type="NCBI Taxonomy" id="64522"/>
    <lineage>
        <taxon>Eukaryota</taxon>
        <taxon>Fungi</taxon>
        <taxon>Fungi incertae sedis</taxon>
        <taxon>Mucoromycota</taxon>
        <taxon>Mortierellomycotina</taxon>
        <taxon>Mortierellomycetes</taxon>
        <taxon>Mortierellales</taxon>
        <taxon>Mortierellaceae</taxon>
        <taxon>Linnemannia</taxon>
    </lineage>
</organism>
<comment type="caution">
    <text evidence="1">The sequence shown here is derived from an EMBL/GenBank/DDBJ whole genome shotgun (WGS) entry which is preliminary data.</text>
</comment>
<sequence length="147" mass="15825">MNDRMLFRRQVDCAAVGCPLYRLSFSALSDLFSIADAGISAAAKALPDATKKVPEEVTSYLQQIKLFADALAAAKAENFEGAGTMKTFMDATENLVALTDFVIEGAPNLSEPLPEPVLPILKIISNSLHEVGKSSDEYIKAECAKNK</sequence>
<accession>A0ABQ7JX57</accession>